<dbReference type="AlphaFoldDB" id="A0A8K0GUK1"/>
<evidence type="ECO:0000313" key="1">
    <source>
        <dbReference type="EMBL" id="KAF3437668.1"/>
    </source>
</evidence>
<dbReference type="PANTHER" id="PTHR16057">
    <property type="entry name" value="WINS1, 2 PROTEIN"/>
    <property type="match status" value="1"/>
</dbReference>
<accession>A0A8K0GUK1</accession>
<gene>
    <name evidence="1" type="ORF">FNV43_RR20424</name>
</gene>
<comment type="caution">
    <text evidence="1">The sequence shown here is derived from an EMBL/GenBank/DDBJ whole genome shotgun (WGS) entry which is preliminary data.</text>
</comment>
<keyword evidence="2" id="KW-1185">Reference proteome</keyword>
<dbReference type="InterPro" id="IPR024875">
    <property type="entry name" value="Protein_Lines"/>
</dbReference>
<protein>
    <submittedName>
        <fullName evidence="1">Uncharacterized protein</fullName>
    </submittedName>
</protein>
<evidence type="ECO:0000313" key="2">
    <source>
        <dbReference type="Proteomes" id="UP000796880"/>
    </source>
</evidence>
<proteinExistence type="predicted"/>
<dbReference type="PANTHER" id="PTHR16057:SF1">
    <property type="entry name" value="PROTEIN LINES HOMOLOG 1"/>
    <property type="match status" value="1"/>
</dbReference>
<dbReference type="OrthoDB" id="8251209at2759"/>
<organism evidence="1 2">
    <name type="scientific">Rhamnella rubrinervis</name>
    <dbReference type="NCBI Taxonomy" id="2594499"/>
    <lineage>
        <taxon>Eukaryota</taxon>
        <taxon>Viridiplantae</taxon>
        <taxon>Streptophyta</taxon>
        <taxon>Embryophyta</taxon>
        <taxon>Tracheophyta</taxon>
        <taxon>Spermatophyta</taxon>
        <taxon>Magnoliopsida</taxon>
        <taxon>eudicotyledons</taxon>
        <taxon>Gunneridae</taxon>
        <taxon>Pentapetalae</taxon>
        <taxon>rosids</taxon>
        <taxon>fabids</taxon>
        <taxon>Rosales</taxon>
        <taxon>Rhamnaceae</taxon>
        <taxon>rhamnoid group</taxon>
        <taxon>Rhamneae</taxon>
        <taxon>Rhamnella</taxon>
    </lineage>
</organism>
<reference evidence="1" key="1">
    <citation type="submission" date="2020-03" db="EMBL/GenBank/DDBJ databases">
        <title>A high-quality chromosome-level genome assembly of a woody plant with both climbing and erect habits, Rhamnella rubrinervis.</title>
        <authorList>
            <person name="Lu Z."/>
            <person name="Yang Y."/>
            <person name="Zhu X."/>
            <person name="Sun Y."/>
        </authorList>
    </citation>
    <scope>NUCLEOTIDE SEQUENCE</scope>
    <source>
        <strain evidence="1">BYM</strain>
        <tissue evidence="1">Leaf</tissue>
    </source>
</reference>
<dbReference type="Proteomes" id="UP000796880">
    <property type="component" value="Unassembled WGS sequence"/>
</dbReference>
<dbReference type="EMBL" id="VOIH02000009">
    <property type="protein sequence ID" value="KAF3437668.1"/>
    <property type="molecule type" value="Genomic_DNA"/>
</dbReference>
<sequence>MICSATMVSTKPKGVSYICLRKIFLAADDYENAWRWFRELTALPADRRLSSSYAELDAVSVSKEEEKKILLALSQVFRQVLLWTQEFNSDTDNDSVLILDCACGCSSGSSPHFEETQCLTKIVADLVVLLTVQSKYVQHLASNVLVVSEYVAASGRNWDAFIHSLCACLDFAITIKLTFDSAHWPTGADDFNCGSSSFVLSLKQKLKDANWSAVASILRVLCTILKHFNPEDDVQLFTSYFDSVNSCLSNVPWDLFTQIFSTPNADAQKSSVADAVFHRSVFQGNFIQFFCSLVEQSGAVEAIVDSSKKRPDLSAQAIGMYLSQLVVFEFKILAEGRANTTWVEVVRNEAEYLKNWRLWPRTS</sequence>
<name>A0A8K0GUK1_9ROSA</name>